<proteinExistence type="predicted"/>
<protein>
    <submittedName>
        <fullName evidence="1">Uncharacterized protein</fullName>
    </submittedName>
</protein>
<accession>A0A2P2QLW5</accession>
<dbReference type="EMBL" id="GGEC01087505">
    <property type="protein sequence ID" value="MBX67989.1"/>
    <property type="molecule type" value="Transcribed_RNA"/>
</dbReference>
<organism evidence="1">
    <name type="scientific">Rhizophora mucronata</name>
    <name type="common">Asiatic mangrove</name>
    <dbReference type="NCBI Taxonomy" id="61149"/>
    <lineage>
        <taxon>Eukaryota</taxon>
        <taxon>Viridiplantae</taxon>
        <taxon>Streptophyta</taxon>
        <taxon>Embryophyta</taxon>
        <taxon>Tracheophyta</taxon>
        <taxon>Spermatophyta</taxon>
        <taxon>Magnoliopsida</taxon>
        <taxon>eudicotyledons</taxon>
        <taxon>Gunneridae</taxon>
        <taxon>Pentapetalae</taxon>
        <taxon>rosids</taxon>
        <taxon>fabids</taxon>
        <taxon>Malpighiales</taxon>
        <taxon>Rhizophoraceae</taxon>
        <taxon>Rhizophora</taxon>
    </lineage>
</organism>
<sequence>MTKAAADPLVGAGKIAI</sequence>
<evidence type="ECO:0000313" key="1">
    <source>
        <dbReference type="EMBL" id="MBX67989.1"/>
    </source>
</evidence>
<name>A0A2P2QLW5_RHIMU</name>
<reference evidence="1" key="1">
    <citation type="submission" date="2018-02" db="EMBL/GenBank/DDBJ databases">
        <title>Rhizophora mucronata_Transcriptome.</title>
        <authorList>
            <person name="Meera S.P."/>
            <person name="Sreeshan A."/>
            <person name="Augustine A."/>
        </authorList>
    </citation>
    <scope>NUCLEOTIDE SEQUENCE</scope>
    <source>
        <tissue evidence="1">Leaf</tissue>
    </source>
</reference>
<dbReference type="AlphaFoldDB" id="A0A2P2QLW5"/>